<name>A9DQ37_9FLAO</name>
<dbReference type="STRING" id="391587.KAOT1_15413"/>
<proteinExistence type="predicted"/>
<gene>
    <name evidence="2" type="ORF">KAOT1_15413</name>
</gene>
<organism evidence="2 3">
    <name type="scientific">Kordia algicida OT-1</name>
    <dbReference type="NCBI Taxonomy" id="391587"/>
    <lineage>
        <taxon>Bacteria</taxon>
        <taxon>Pseudomonadati</taxon>
        <taxon>Bacteroidota</taxon>
        <taxon>Flavobacteriia</taxon>
        <taxon>Flavobacteriales</taxon>
        <taxon>Flavobacteriaceae</taxon>
        <taxon>Kordia</taxon>
    </lineage>
</organism>
<feature type="compositionally biased region" description="Polar residues" evidence="1">
    <location>
        <begin position="38"/>
        <end position="47"/>
    </location>
</feature>
<keyword evidence="3" id="KW-1185">Reference proteome</keyword>
<dbReference type="RefSeq" id="WP_007095620.1">
    <property type="nucleotide sequence ID" value="NZ_CP142125.1"/>
</dbReference>
<dbReference type="AlphaFoldDB" id="A9DQ37"/>
<accession>A9DQ37</accession>
<comment type="caution">
    <text evidence="2">The sequence shown here is derived from an EMBL/GenBank/DDBJ whole genome shotgun (WGS) entry which is preliminary data.</text>
</comment>
<dbReference type="Proteomes" id="UP000002945">
    <property type="component" value="Unassembled WGS sequence"/>
</dbReference>
<dbReference type="EMBL" id="ABIB01000003">
    <property type="protein sequence ID" value="EDP96564.1"/>
    <property type="molecule type" value="Genomic_DNA"/>
</dbReference>
<sequence>MTEENPFKKITPELKLPETLKEDILQEIKEYTEDSQDTDSSLESQDI</sequence>
<protein>
    <submittedName>
        <fullName evidence="2">Uncharacterized protein</fullName>
    </submittedName>
</protein>
<evidence type="ECO:0000313" key="3">
    <source>
        <dbReference type="Proteomes" id="UP000002945"/>
    </source>
</evidence>
<reference evidence="2 3" key="1">
    <citation type="journal article" date="2011" name="J. Bacteriol.">
        <title>Genome sequence of the algicidal bacterium Kordia algicida OT-1.</title>
        <authorList>
            <person name="Lee H.S."/>
            <person name="Kang S.G."/>
            <person name="Kwon K.K."/>
            <person name="Lee J.H."/>
            <person name="Kim S.J."/>
        </authorList>
    </citation>
    <scope>NUCLEOTIDE SEQUENCE [LARGE SCALE GENOMIC DNA]</scope>
    <source>
        <strain evidence="2 3">OT-1</strain>
    </source>
</reference>
<evidence type="ECO:0000313" key="2">
    <source>
        <dbReference type="EMBL" id="EDP96564.1"/>
    </source>
</evidence>
<dbReference type="HOGENOM" id="CLU_3169265_0_0_10"/>
<feature type="region of interest" description="Disordered" evidence="1">
    <location>
        <begin position="28"/>
        <end position="47"/>
    </location>
</feature>
<evidence type="ECO:0000256" key="1">
    <source>
        <dbReference type="SAM" id="MobiDB-lite"/>
    </source>
</evidence>